<accession>A0A382N2D4</accession>
<feature type="non-terminal residue" evidence="1">
    <location>
        <position position="1"/>
    </location>
</feature>
<sequence>VHGSIDGHLKRIVENAVARHLSGKVERIIGPNERQILERRLAFDLEHPGDRRRFTQEARCRHFAQPEIKNADRTYVLVWTQKYLNLSLSIHGDDEKKLIWRASHQASRGDGGIPLSPLSLGAALFSAGRAHNDQD</sequence>
<name>A0A382N2D4_9ZZZZ</name>
<feature type="non-terminal residue" evidence="1">
    <location>
        <position position="135"/>
    </location>
</feature>
<reference evidence="1" key="1">
    <citation type="submission" date="2018-05" db="EMBL/GenBank/DDBJ databases">
        <authorList>
            <person name="Lanie J.A."/>
            <person name="Ng W.-L."/>
            <person name="Kazmierczak K.M."/>
            <person name="Andrzejewski T.M."/>
            <person name="Davidsen T.M."/>
            <person name="Wayne K.J."/>
            <person name="Tettelin H."/>
            <person name="Glass J.I."/>
            <person name="Rusch D."/>
            <person name="Podicherti R."/>
            <person name="Tsui H.-C.T."/>
            <person name="Winkler M.E."/>
        </authorList>
    </citation>
    <scope>NUCLEOTIDE SEQUENCE</scope>
</reference>
<proteinExistence type="predicted"/>
<organism evidence="1">
    <name type="scientific">marine metagenome</name>
    <dbReference type="NCBI Taxonomy" id="408172"/>
    <lineage>
        <taxon>unclassified sequences</taxon>
        <taxon>metagenomes</taxon>
        <taxon>ecological metagenomes</taxon>
    </lineage>
</organism>
<gene>
    <name evidence="1" type="ORF">METZ01_LOCUS307804</name>
</gene>
<dbReference type="EMBL" id="UINC01097333">
    <property type="protein sequence ID" value="SVC54950.1"/>
    <property type="molecule type" value="Genomic_DNA"/>
</dbReference>
<evidence type="ECO:0000313" key="1">
    <source>
        <dbReference type="EMBL" id="SVC54950.1"/>
    </source>
</evidence>
<protein>
    <submittedName>
        <fullName evidence="1">Uncharacterized protein</fullName>
    </submittedName>
</protein>
<dbReference type="AlphaFoldDB" id="A0A382N2D4"/>